<dbReference type="Proteomes" id="UP001375240">
    <property type="component" value="Unassembled WGS sequence"/>
</dbReference>
<keyword evidence="3" id="KW-0732">Signal</keyword>
<evidence type="ECO:0000256" key="1">
    <source>
        <dbReference type="SAM" id="MobiDB-lite"/>
    </source>
</evidence>
<feature type="transmembrane region" description="Helical" evidence="2">
    <location>
        <begin position="262"/>
        <end position="286"/>
    </location>
</feature>
<keyword evidence="2" id="KW-0472">Membrane</keyword>
<sequence length="432" mass="44328">MISLRLWLLSLLFVLPFYTYSLNQRPNQQAEDVFEKRDFEELKAEFQKRQDIFTDTDFLASLSSAIDSVSDVLRSITENTDFFPTESIFNTGFDASLSSLVNSLSSDIFAVTTTSVNAATTSDYTTAPQNPPPNPETTSPPAATPSVLAGTPGQVITDGTRTGTVGDDGTTRFCSASSFLCPASVSYGCCKDDWTCGLTACTPPGGGGGGGASSIPTANIATFVGSTPTSDATFSFTKGGSSEETSGAPVPSGGSKGLSGGAIGGIVGGVIGGIAIIAAGIVWFCLSKRKKTTTAAPPPEGPKGTEQYTGGPIPPQPQMAQYNNDPRYQSPPPPSATPGGYYQPYPNQPGPTGYSQYGQNVQELGGAALPYQKTDGGPATAGGAGAPQPPPQGISEAPANPVTSPQSPPPPQETQAAYGGYKGPSGPVYELS</sequence>
<name>A0AAV9V626_9PEZI</name>
<feature type="chain" id="PRO_5044001569" description="Mid2 domain-containing protein" evidence="3">
    <location>
        <begin position="22"/>
        <end position="432"/>
    </location>
</feature>
<evidence type="ECO:0000313" key="4">
    <source>
        <dbReference type="EMBL" id="KAK6355316.1"/>
    </source>
</evidence>
<evidence type="ECO:0000256" key="2">
    <source>
        <dbReference type="SAM" id="Phobius"/>
    </source>
</evidence>
<keyword evidence="2" id="KW-0812">Transmembrane</keyword>
<keyword evidence="2" id="KW-1133">Transmembrane helix</keyword>
<protein>
    <recommendedName>
        <fullName evidence="6">Mid2 domain-containing protein</fullName>
    </recommendedName>
</protein>
<reference evidence="4 5" key="1">
    <citation type="submission" date="2019-10" db="EMBL/GenBank/DDBJ databases">
        <authorList>
            <person name="Palmer J.M."/>
        </authorList>
    </citation>
    <scope>NUCLEOTIDE SEQUENCE [LARGE SCALE GENOMIC DNA]</scope>
    <source>
        <strain evidence="4 5">TWF696</strain>
    </source>
</reference>
<evidence type="ECO:0000256" key="3">
    <source>
        <dbReference type="SAM" id="SignalP"/>
    </source>
</evidence>
<evidence type="ECO:0000313" key="5">
    <source>
        <dbReference type="Proteomes" id="UP001375240"/>
    </source>
</evidence>
<feature type="compositionally biased region" description="Low complexity" evidence="1">
    <location>
        <begin position="337"/>
        <end position="354"/>
    </location>
</feature>
<proteinExistence type="predicted"/>
<feature type="region of interest" description="Disordered" evidence="1">
    <location>
        <begin position="292"/>
        <end position="432"/>
    </location>
</feature>
<feature type="compositionally biased region" description="Polar residues" evidence="1">
    <location>
        <begin position="234"/>
        <end position="245"/>
    </location>
</feature>
<dbReference type="EMBL" id="JAVHNQ010000002">
    <property type="protein sequence ID" value="KAK6355316.1"/>
    <property type="molecule type" value="Genomic_DNA"/>
</dbReference>
<feature type="compositionally biased region" description="Polar residues" evidence="1">
    <location>
        <begin position="318"/>
        <end position="327"/>
    </location>
</feature>
<feature type="compositionally biased region" description="Low complexity" evidence="1">
    <location>
        <begin position="136"/>
        <end position="146"/>
    </location>
</feature>
<feature type="signal peptide" evidence="3">
    <location>
        <begin position="1"/>
        <end position="21"/>
    </location>
</feature>
<feature type="region of interest" description="Disordered" evidence="1">
    <location>
        <begin position="122"/>
        <end position="162"/>
    </location>
</feature>
<evidence type="ECO:0008006" key="6">
    <source>
        <dbReference type="Google" id="ProtNLM"/>
    </source>
</evidence>
<organism evidence="4 5">
    <name type="scientific">Orbilia brochopaga</name>
    <dbReference type="NCBI Taxonomy" id="3140254"/>
    <lineage>
        <taxon>Eukaryota</taxon>
        <taxon>Fungi</taxon>
        <taxon>Dikarya</taxon>
        <taxon>Ascomycota</taxon>
        <taxon>Pezizomycotina</taxon>
        <taxon>Orbiliomycetes</taxon>
        <taxon>Orbiliales</taxon>
        <taxon>Orbiliaceae</taxon>
        <taxon>Orbilia</taxon>
    </lineage>
</organism>
<keyword evidence="5" id="KW-1185">Reference proteome</keyword>
<feature type="region of interest" description="Disordered" evidence="1">
    <location>
        <begin position="234"/>
        <end position="256"/>
    </location>
</feature>
<dbReference type="AlphaFoldDB" id="A0AAV9V626"/>
<comment type="caution">
    <text evidence="4">The sequence shown here is derived from an EMBL/GenBank/DDBJ whole genome shotgun (WGS) entry which is preliminary data.</text>
</comment>
<accession>A0AAV9V626</accession>
<gene>
    <name evidence="4" type="ORF">TWF696_004426</name>
</gene>